<evidence type="ECO:0000313" key="1">
    <source>
        <dbReference type="EMBL" id="CAB4188121.1"/>
    </source>
</evidence>
<sequence>MSQVNCKRCGASFKSLKRVHVFCALHCAQEFKADQYRAEINQLMAEGKIPKTRMEASFMGAKFYFTGQPCQKGHLDVRLTHSKNCIICTRIKHRKDNENRRMAKGKKQFVAVESVQTSPVWLHILPDWRPVVVARGMV</sequence>
<protein>
    <submittedName>
        <fullName evidence="1">Uncharacterized protein</fullName>
    </submittedName>
</protein>
<accession>A0A6J5R3I8</accession>
<gene>
    <name evidence="1" type="ORF">UFOVP1165_14</name>
</gene>
<proteinExistence type="predicted"/>
<reference evidence="1" key="1">
    <citation type="submission" date="2020-05" db="EMBL/GenBank/DDBJ databases">
        <authorList>
            <person name="Chiriac C."/>
            <person name="Salcher M."/>
            <person name="Ghai R."/>
            <person name="Kavagutti S V."/>
        </authorList>
    </citation>
    <scope>NUCLEOTIDE SEQUENCE</scope>
</reference>
<name>A0A6J5R3I8_9CAUD</name>
<dbReference type="EMBL" id="LR797120">
    <property type="protein sequence ID" value="CAB4188121.1"/>
    <property type="molecule type" value="Genomic_DNA"/>
</dbReference>
<organism evidence="1">
    <name type="scientific">uncultured Caudovirales phage</name>
    <dbReference type="NCBI Taxonomy" id="2100421"/>
    <lineage>
        <taxon>Viruses</taxon>
        <taxon>Duplodnaviria</taxon>
        <taxon>Heunggongvirae</taxon>
        <taxon>Uroviricota</taxon>
        <taxon>Caudoviricetes</taxon>
        <taxon>Peduoviridae</taxon>
        <taxon>Maltschvirus</taxon>
        <taxon>Maltschvirus maltsch</taxon>
    </lineage>
</organism>